<evidence type="ECO:0000313" key="2">
    <source>
        <dbReference type="Proteomes" id="UP000015106"/>
    </source>
</evidence>
<dbReference type="AlphaFoldDB" id="A0A8R7K1A2"/>
<reference evidence="1" key="3">
    <citation type="submission" date="2022-06" db="UniProtKB">
        <authorList>
            <consortium name="EnsemblPlants"/>
        </authorList>
    </citation>
    <scope>IDENTIFICATION</scope>
</reference>
<protein>
    <submittedName>
        <fullName evidence="1">Uncharacterized protein</fullName>
    </submittedName>
</protein>
<proteinExistence type="predicted"/>
<reference evidence="1" key="2">
    <citation type="submission" date="2018-03" db="EMBL/GenBank/DDBJ databases">
        <title>The Triticum urartu genome reveals the dynamic nature of wheat genome evolution.</title>
        <authorList>
            <person name="Ling H."/>
            <person name="Ma B."/>
            <person name="Shi X."/>
            <person name="Liu H."/>
            <person name="Dong L."/>
            <person name="Sun H."/>
            <person name="Cao Y."/>
            <person name="Gao Q."/>
            <person name="Zheng S."/>
            <person name="Li Y."/>
            <person name="Yu Y."/>
            <person name="Du H."/>
            <person name="Qi M."/>
            <person name="Li Y."/>
            <person name="Yu H."/>
            <person name="Cui Y."/>
            <person name="Wang N."/>
            <person name="Chen C."/>
            <person name="Wu H."/>
            <person name="Zhao Y."/>
            <person name="Zhang J."/>
            <person name="Li Y."/>
            <person name="Zhou W."/>
            <person name="Zhang B."/>
            <person name="Hu W."/>
            <person name="Eijk M."/>
            <person name="Tang J."/>
            <person name="Witsenboer H."/>
            <person name="Zhao S."/>
            <person name="Li Z."/>
            <person name="Zhang A."/>
            <person name="Wang D."/>
            <person name="Liang C."/>
        </authorList>
    </citation>
    <scope>NUCLEOTIDE SEQUENCE [LARGE SCALE GENOMIC DNA]</scope>
    <source>
        <strain evidence="1">cv. G1812</strain>
    </source>
</reference>
<name>A0A8R7K1A2_TRIUA</name>
<organism evidence="1 2">
    <name type="scientific">Triticum urartu</name>
    <name type="common">Red wild einkorn</name>
    <name type="synonym">Crithodium urartu</name>
    <dbReference type="NCBI Taxonomy" id="4572"/>
    <lineage>
        <taxon>Eukaryota</taxon>
        <taxon>Viridiplantae</taxon>
        <taxon>Streptophyta</taxon>
        <taxon>Embryophyta</taxon>
        <taxon>Tracheophyta</taxon>
        <taxon>Spermatophyta</taxon>
        <taxon>Magnoliopsida</taxon>
        <taxon>Liliopsida</taxon>
        <taxon>Poales</taxon>
        <taxon>Poaceae</taxon>
        <taxon>BOP clade</taxon>
        <taxon>Pooideae</taxon>
        <taxon>Triticodae</taxon>
        <taxon>Triticeae</taxon>
        <taxon>Triticinae</taxon>
        <taxon>Triticum</taxon>
    </lineage>
</organism>
<dbReference type="Gramene" id="TuG1812G0100002667.01.T01">
    <property type="protein sequence ID" value="TuG1812G0100002667.01.T01.cds284614"/>
    <property type="gene ID" value="TuG1812G0100002667.01"/>
</dbReference>
<keyword evidence="2" id="KW-1185">Reference proteome</keyword>
<sequence length="131" mass="13976">MRPAATLVNHRSPTPRASSVLSIYCPAPPLVCRPTAPRHVSARAAPGSALVVLLRLSNLDSDATHGSASHSSSDPLFSYTIWFFLWQARADSLPAIVMTIHSTLTAHPDPPPRALACTGINVTTLRKSEDA</sequence>
<dbReference type="EnsemblPlants" id="TuG1812G0100002667.01.T01">
    <property type="protein sequence ID" value="TuG1812G0100002667.01.T01.cds284614"/>
    <property type="gene ID" value="TuG1812G0100002667.01"/>
</dbReference>
<evidence type="ECO:0000313" key="1">
    <source>
        <dbReference type="EnsemblPlants" id="TuG1812G0100002667.01.T03.cds284614"/>
    </source>
</evidence>
<dbReference type="Proteomes" id="UP000015106">
    <property type="component" value="Chromosome 1"/>
</dbReference>
<dbReference type="Gramene" id="TuG1812G0100002667.01.T03">
    <property type="protein sequence ID" value="TuG1812G0100002667.01.T03.cds284614"/>
    <property type="gene ID" value="TuG1812G0100002667.01"/>
</dbReference>
<dbReference type="EnsemblPlants" id="TuG1812G0100002667.01.T03">
    <property type="protein sequence ID" value="TuG1812G0100002667.01.T03.cds284614"/>
    <property type="gene ID" value="TuG1812G0100002667.01"/>
</dbReference>
<accession>A0A8R7K1A2</accession>
<reference evidence="2" key="1">
    <citation type="journal article" date="2013" name="Nature">
        <title>Draft genome of the wheat A-genome progenitor Triticum urartu.</title>
        <authorList>
            <person name="Ling H.Q."/>
            <person name="Zhao S."/>
            <person name="Liu D."/>
            <person name="Wang J."/>
            <person name="Sun H."/>
            <person name="Zhang C."/>
            <person name="Fan H."/>
            <person name="Li D."/>
            <person name="Dong L."/>
            <person name="Tao Y."/>
            <person name="Gao C."/>
            <person name="Wu H."/>
            <person name="Li Y."/>
            <person name="Cui Y."/>
            <person name="Guo X."/>
            <person name="Zheng S."/>
            <person name="Wang B."/>
            <person name="Yu K."/>
            <person name="Liang Q."/>
            <person name="Yang W."/>
            <person name="Lou X."/>
            <person name="Chen J."/>
            <person name="Feng M."/>
            <person name="Jian J."/>
            <person name="Zhang X."/>
            <person name="Luo G."/>
            <person name="Jiang Y."/>
            <person name="Liu J."/>
            <person name="Wang Z."/>
            <person name="Sha Y."/>
            <person name="Zhang B."/>
            <person name="Wu H."/>
            <person name="Tang D."/>
            <person name="Shen Q."/>
            <person name="Xue P."/>
            <person name="Zou S."/>
            <person name="Wang X."/>
            <person name="Liu X."/>
            <person name="Wang F."/>
            <person name="Yang Y."/>
            <person name="An X."/>
            <person name="Dong Z."/>
            <person name="Zhang K."/>
            <person name="Zhang X."/>
            <person name="Luo M.C."/>
            <person name="Dvorak J."/>
            <person name="Tong Y."/>
            <person name="Wang J."/>
            <person name="Yang H."/>
            <person name="Li Z."/>
            <person name="Wang D."/>
            <person name="Zhang A."/>
            <person name="Wang J."/>
        </authorList>
    </citation>
    <scope>NUCLEOTIDE SEQUENCE</scope>
    <source>
        <strain evidence="2">cv. G1812</strain>
    </source>
</reference>